<feature type="transmembrane region" description="Helical" evidence="9">
    <location>
        <begin position="371"/>
        <end position="391"/>
    </location>
</feature>
<keyword evidence="2 9" id="KW-0813">Transport</keyword>
<dbReference type="InterPro" id="IPR022646">
    <property type="entry name" value="SecD/SecF_CS"/>
</dbReference>
<evidence type="ECO:0000256" key="9">
    <source>
        <dbReference type="HAMAP-Rule" id="MF_01463"/>
    </source>
</evidence>
<proteinExistence type="inferred from homology"/>
<dbReference type="PANTHER" id="PTHR30081:SF1">
    <property type="entry name" value="PROTEIN TRANSLOCASE SUBUNIT SECD"/>
    <property type="match status" value="1"/>
</dbReference>
<dbReference type="Pfam" id="PF07549">
    <property type="entry name" value="Sec_GG"/>
    <property type="match status" value="1"/>
</dbReference>
<dbReference type="GO" id="GO:0043952">
    <property type="term" value="P:protein transport by the Sec complex"/>
    <property type="evidence" value="ECO:0007669"/>
    <property type="project" value="UniProtKB-UniRule"/>
</dbReference>
<dbReference type="GO" id="GO:0065002">
    <property type="term" value="P:intracellular protein transmembrane transport"/>
    <property type="evidence" value="ECO:0007669"/>
    <property type="project" value="UniProtKB-UniRule"/>
</dbReference>
<keyword evidence="8 9" id="KW-0472">Membrane</keyword>
<dbReference type="NCBIfam" id="TIGR01129">
    <property type="entry name" value="secD"/>
    <property type="match status" value="1"/>
</dbReference>
<comment type="subunit">
    <text evidence="9">Forms a complex with SecF. Part of the essential Sec protein translocation apparatus which comprises SecA, SecYEG and auxiliary proteins SecDF. Other proteins may also be involved.</text>
</comment>
<evidence type="ECO:0000256" key="6">
    <source>
        <dbReference type="ARBA" id="ARBA00022989"/>
    </source>
</evidence>
<evidence type="ECO:0000256" key="8">
    <source>
        <dbReference type="ARBA" id="ARBA00023136"/>
    </source>
</evidence>
<keyword evidence="6 9" id="KW-1133">Transmembrane helix</keyword>
<feature type="domain" description="SecDF P1 head subdomain" evidence="13">
    <location>
        <begin position="221"/>
        <end position="324"/>
    </location>
</feature>
<evidence type="ECO:0000256" key="2">
    <source>
        <dbReference type="ARBA" id="ARBA00022448"/>
    </source>
</evidence>
<dbReference type="GO" id="GO:0015450">
    <property type="term" value="F:protein-transporting ATPase activity"/>
    <property type="evidence" value="ECO:0007669"/>
    <property type="project" value="InterPro"/>
</dbReference>
<dbReference type="PANTHER" id="PTHR30081">
    <property type="entry name" value="PROTEIN-EXPORT MEMBRANE PROTEIN SEC"/>
    <property type="match status" value="1"/>
</dbReference>
<organism evidence="14 15">
    <name type="scientific">Blastococcus saxobsidens</name>
    <dbReference type="NCBI Taxonomy" id="138336"/>
    <lineage>
        <taxon>Bacteria</taxon>
        <taxon>Bacillati</taxon>
        <taxon>Actinomycetota</taxon>
        <taxon>Actinomycetes</taxon>
        <taxon>Geodermatophilales</taxon>
        <taxon>Geodermatophilaceae</taxon>
        <taxon>Blastococcus</taxon>
    </lineage>
</organism>
<dbReference type="Gene3D" id="3.30.70.3400">
    <property type="match status" value="1"/>
</dbReference>
<reference evidence="14 15" key="1">
    <citation type="submission" date="2019-02" db="EMBL/GenBank/DDBJ databases">
        <title>Sequencing the genomes of 1000 actinobacteria strains.</title>
        <authorList>
            <person name="Klenk H.-P."/>
        </authorList>
    </citation>
    <scope>NUCLEOTIDE SEQUENCE [LARGE SCALE GENOMIC DNA]</scope>
    <source>
        <strain evidence="14 15">DSM 44509</strain>
    </source>
</reference>
<dbReference type="InterPro" id="IPR005791">
    <property type="entry name" value="SecD"/>
</dbReference>
<keyword evidence="4 9" id="KW-0812">Transmembrane</keyword>
<dbReference type="Pfam" id="PF22599">
    <property type="entry name" value="SecDF_P1_head"/>
    <property type="match status" value="1"/>
</dbReference>
<dbReference type="SUPFAM" id="SSF82866">
    <property type="entry name" value="Multidrug efflux transporter AcrB transmembrane domain"/>
    <property type="match status" value="1"/>
</dbReference>
<dbReference type="InterPro" id="IPR048634">
    <property type="entry name" value="SecD_SecF_C"/>
</dbReference>
<accession>A0A4Q7Y6A2</accession>
<dbReference type="GO" id="GO:0006605">
    <property type="term" value="P:protein targeting"/>
    <property type="evidence" value="ECO:0007669"/>
    <property type="project" value="UniProtKB-UniRule"/>
</dbReference>
<evidence type="ECO:0000256" key="3">
    <source>
        <dbReference type="ARBA" id="ARBA00022475"/>
    </source>
</evidence>
<evidence type="ECO:0000256" key="4">
    <source>
        <dbReference type="ARBA" id="ARBA00022692"/>
    </source>
</evidence>
<evidence type="ECO:0000313" key="15">
    <source>
        <dbReference type="Proteomes" id="UP000292507"/>
    </source>
</evidence>
<feature type="domain" description="Protein export membrane protein SecD/SecF C-terminal" evidence="11">
    <location>
        <begin position="329"/>
        <end position="502"/>
    </location>
</feature>
<dbReference type="NCBIfam" id="TIGR00916">
    <property type="entry name" value="2A0604s01"/>
    <property type="match status" value="1"/>
</dbReference>
<evidence type="ECO:0000259" key="12">
    <source>
        <dbReference type="Pfam" id="PF21760"/>
    </source>
</evidence>
<dbReference type="InterPro" id="IPR054384">
    <property type="entry name" value="SecDF_P1_head"/>
</dbReference>
<evidence type="ECO:0000256" key="7">
    <source>
        <dbReference type="ARBA" id="ARBA00023010"/>
    </source>
</evidence>
<keyword evidence="5 9" id="KW-0653">Protein transport</keyword>
<dbReference type="Proteomes" id="UP000292507">
    <property type="component" value="Unassembled WGS sequence"/>
</dbReference>
<keyword evidence="7 9" id="KW-0811">Translocation</keyword>
<dbReference type="RefSeq" id="WP_104528108.1">
    <property type="nucleotide sequence ID" value="NZ_POQT01000010.1"/>
</dbReference>
<feature type="transmembrane region" description="Helical" evidence="9">
    <location>
        <begin position="475"/>
        <end position="501"/>
    </location>
</feature>
<dbReference type="AlphaFoldDB" id="A0A4Q7Y6A2"/>
<feature type="compositionally biased region" description="Low complexity" evidence="10">
    <location>
        <begin position="121"/>
        <end position="139"/>
    </location>
</feature>
<dbReference type="InterPro" id="IPR055344">
    <property type="entry name" value="SecD_SecF_C_bact"/>
</dbReference>
<dbReference type="GO" id="GO:0005886">
    <property type="term" value="C:plasma membrane"/>
    <property type="evidence" value="ECO:0007669"/>
    <property type="project" value="UniProtKB-SubCell"/>
</dbReference>
<dbReference type="OrthoDB" id="5240379at2"/>
<feature type="transmembrane region" description="Helical" evidence="9">
    <location>
        <begin position="450"/>
        <end position="469"/>
    </location>
</feature>
<evidence type="ECO:0000259" key="13">
    <source>
        <dbReference type="Pfam" id="PF22599"/>
    </source>
</evidence>
<dbReference type="InterPro" id="IPR048631">
    <property type="entry name" value="SecD_1st"/>
</dbReference>
<feature type="domain" description="Protein translocase subunit SecDF P1" evidence="12">
    <location>
        <begin position="67"/>
        <end position="119"/>
    </location>
</feature>
<evidence type="ECO:0000256" key="5">
    <source>
        <dbReference type="ARBA" id="ARBA00022927"/>
    </source>
</evidence>
<dbReference type="Pfam" id="PF21760">
    <property type="entry name" value="SecD_1st"/>
    <property type="match status" value="1"/>
</dbReference>
<comment type="function">
    <text evidence="9">Part of the Sec protein translocase complex. Interacts with the SecYEG preprotein conducting channel. SecDF uses the proton motive force (PMF) to complete protein translocation after the ATP-dependent function of SecA.</text>
</comment>
<feature type="transmembrane region" description="Helical" evidence="9">
    <location>
        <begin position="12"/>
        <end position="30"/>
    </location>
</feature>
<comment type="subcellular location">
    <subcellularLocation>
        <location evidence="1 9">Cell membrane</location>
        <topology evidence="1 9">Multi-pass membrane protein</topology>
    </subcellularLocation>
</comment>
<dbReference type="EMBL" id="SHKV01000001">
    <property type="protein sequence ID" value="RZU31459.1"/>
    <property type="molecule type" value="Genomic_DNA"/>
</dbReference>
<comment type="caution">
    <text evidence="14">The sequence shown here is derived from an EMBL/GenBank/DDBJ whole genome shotgun (WGS) entry which is preliminary data.</text>
</comment>
<feature type="region of interest" description="Disordered" evidence="10">
    <location>
        <begin position="115"/>
        <end position="178"/>
    </location>
</feature>
<evidence type="ECO:0000256" key="10">
    <source>
        <dbReference type="SAM" id="MobiDB-lite"/>
    </source>
</evidence>
<comment type="similarity">
    <text evidence="9">Belongs to the SecD/SecF family. SecD subfamily.</text>
</comment>
<dbReference type="Gene3D" id="3.30.1360.200">
    <property type="match status" value="1"/>
</dbReference>
<evidence type="ECO:0000313" key="14">
    <source>
        <dbReference type="EMBL" id="RZU31459.1"/>
    </source>
</evidence>
<keyword evidence="15" id="KW-1185">Reference proteome</keyword>
<gene>
    <name evidence="9" type="primary">secD</name>
    <name evidence="14" type="ORF">BKA19_1124</name>
</gene>
<dbReference type="HAMAP" id="MF_01463_B">
    <property type="entry name" value="SecD_B"/>
    <property type="match status" value="1"/>
</dbReference>
<sequence length="552" mass="57469">MANRPAPARGYFAALVAIIALIYGLVFFVGDTRTPQLGLDLRGGTTVTLTARTPDGQAPAPEDLELARRIIEQRVNGLGVAEAEVVTEGSANIVISVPGDDGEQARELGATAQLRFRPVIAGPEPAVPAEEPAEPTESAEGTDPETADGATDGDAAESTDDAEAPTGTDGAVEDPALPDADAPLVTQEEAAAAFATLTCEAENVTGEVSRSDDFVATCSEDGSAKYLLGQTIIEGTEIDDASAATDPTDGSWVVLLDFQSAGRQAWANYTAGNIGTNVAFTLDGRVISAPVIRAAINTQTTISGSFDQESATELANQLKYGALPLTFTQATAQSISTELGEEQMQAGLIAGALGIALVFVYALAYYRLLGLVMIASLLLSAVVVYGCLVLLGREIGFTLSLAGIAGFIVSIGITADSFVVYFERLKDEIREGRSLRSAVPRAWVRARRTILSADAVSFLAAAILYLLAIGDVKGFAFTLGMSTVLDLIVVFLFTHPLMAVLSRVKSFSTNRFSGLGRVEHTRRSPSGAPDGGRALVGAAAATGAGRQDRSSS</sequence>
<dbReference type="Pfam" id="PF02355">
    <property type="entry name" value="SecD_SecF_C"/>
    <property type="match status" value="1"/>
</dbReference>
<evidence type="ECO:0000256" key="1">
    <source>
        <dbReference type="ARBA" id="ARBA00004651"/>
    </source>
</evidence>
<evidence type="ECO:0000259" key="11">
    <source>
        <dbReference type="Pfam" id="PF02355"/>
    </source>
</evidence>
<feature type="transmembrane region" description="Helical" evidence="9">
    <location>
        <begin position="344"/>
        <end position="364"/>
    </location>
</feature>
<keyword evidence="3 9" id="KW-1003">Cell membrane</keyword>
<protein>
    <recommendedName>
        <fullName evidence="9">Protein translocase subunit SecD</fullName>
    </recommendedName>
</protein>
<dbReference type="InterPro" id="IPR022813">
    <property type="entry name" value="SecD/SecF_arch_bac"/>
</dbReference>
<feature type="transmembrane region" description="Helical" evidence="9">
    <location>
        <begin position="397"/>
        <end position="422"/>
    </location>
</feature>
<feature type="compositionally biased region" description="Acidic residues" evidence="10">
    <location>
        <begin position="154"/>
        <end position="163"/>
    </location>
</feature>
<name>A0A4Q7Y6A2_9ACTN</name>